<keyword evidence="1" id="KW-0732">Signal</keyword>
<dbReference type="Proteomes" id="UP000240971">
    <property type="component" value="Unassembled WGS sequence"/>
</dbReference>
<gene>
    <name evidence="3" type="ORF">CLV51_10694</name>
</gene>
<reference evidence="3 4" key="1">
    <citation type="submission" date="2018-03" db="EMBL/GenBank/DDBJ databases">
        <title>Genomic Encyclopedia of Archaeal and Bacterial Type Strains, Phase II (KMG-II): from individual species to whole genera.</title>
        <authorList>
            <person name="Goeker M."/>
        </authorList>
    </citation>
    <scope>NUCLEOTIDE SEQUENCE [LARGE SCALE GENOMIC DNA]</scope>
    <source>
        <strain evidence="3 4">DSM 24859</strain>
    </source>
</reference>
<name>A0A2P8HDE8_CHINA</name>
<keyword evidence="4" id="KW-1185">Reference proteome</keyword>
<dbReference type="AlphaFoldDB" id="A0A2P8HDE8"/>
<sequence length="175" mass="20106">MKKFLLFFFFLPFTALGQNNSPDSYLGELPIRNGRINYTGIDSVSGVSKEELYLRAKSFLSTAFPNFKDVVKLDDKDLGKITVRGIFRTDAKGGNLVKTYQEFYANTNIQVKDGKFKYEITDFIKPSSDLRVPDFNYEQMLFNKKRAEKLSPDINAVINRYIVALIHAMKSQDNF</sequence>
<dbReference type="RefSeq" id="WP_106530518.1">
    <property type="nucleotide sequence ID" value="NZ_PYAW01000006.1"/>
</dbReference>
<proteinExistence type="predicted"/>
<evidence type="ECO:0000313" key="3">
    <source>
        <dbReference type="EMBL" id="PSL44228.1"/>
    </source>
</evidence>
<comment type="caution">
    <text evidence="3">The sequence shown here is derived from an EMBL/GenBank/DDBJ whole genome shotgun (WGS) entry which is preliminary data.</text>
</comment>
<dbReference type="Pfam" id="PF14730">
    <property type="entry name" value="DUF4468"/>
    <property type="match status" value="1"/>
</dbReference>
<dbReference type="Gene3D" id="3.30.530.80">
    <property type="match status" value="1"/>
</dbReference>
<evidence type="ECO:0000313" key="4">
    <source>
        <dbReference type="Proteomes" id="UP000240971"/>
    </source>
</evidence>
<dbReference type="OrthoDB" id="894059at2"/>
<accession>A0A2P8HDE8</accession>
<feature type="chain" id="PRO_5015143905" evidence="1">
    <location>
        <begin position="18"/>
        <end position="175"/>
    </location>
</feature>
<dbReference type="EMBL" id="PYAW01000006">
    <property type="protein sequence ID" value="PSL44228.1"/>
    <property type="molecule type" value="Genomic_DNA"/>
</dbReference>
<dbReference type="InterPro" id="IPR027823">
    <property type="entry name" value="DUF4468"/>
</dbReference>
<evidence type="ECO:0000256" key="1">
    <source>
        <dbReference type="SAM" id="SignalP"/>
    </source>
</evidence>
<protein>
    <submittedName>
        <fullName evidence="3">Uncharacterized protein with TBP-like fold DUF4468</fullName>
    </submittedName>
</protein>
<feature type="signal peptide" evidence="1">
    <location>
        <begin position="1"/>
        <end position="17"/>
    </location>
</feature>
<feature type="domain" description="DUF4468" evidence="2">
    <location>
        <begin position="43"/>
        <end position="123"/>
    </location>
</feature>
<organism evidence="3 4">
    <name type="scientific">Chitinophaga niastensis</name>
    <dbReference type="NCBI Taxonomy" id="536980"/>
    <lineage>
        <taxon>Bacteria</taxon>
        <taxon>Pseudomonadati</taxon>
        <taxon>Bacteroidota</taxon>
        <taxon>Chitinophagia</taxon>
        <taxon>Chitinophagales</taxon>
        <taxon>Chitinophagaceae</taxon>
        <taxon>Chitinophaga</taxon>
    </lineage>
</organism>
<evidence type="ECO:0000259" key="2">
    <source>
        <dbReference type="Pfam" id="PF14730"/>
    </source>
</evidence>